<dbReference type="AlphaFoldDB" id="A0A6P5FC38"/>
<dbReference type="PROSITE" id="PS51375">
    <property type="entry name" value="PPR"/>
    <property type="match status" value="4"/>
</dbReference>
<evidence type="ECO:0000313" key="7">
    <source>
        <dbReference type="RefSeq" id="XP_020090866.1"/>
    </source>
</evidence>
<evidence type="ECO:0000313" key="6">
    <source>
        <dbReference type="RefSeq" id="XP_020090865.1"/>
    </source>
</evidence>
<keyword evidence="2" id="KW-0809">Transit peptide</keyword>
<evidence type="ECO:0000313" key="4">
    <source>
        <dbReference type="Proteomes" id="UP000515123"/>
    </source>
</evidence>
<dbReference type="RefSeq" id="XP_020090865.1">
    <property type="nucleotide sequence ID" value="XM_020235276.1"/>
</dbReference>
<keyword evidence="4" id="KW-1185">Reference proteome</keyword>
<dbReference type="Pfam" id="PF20431">
    <property type="entry name" value="E_motif"/>
    <property type="match status" value="1"/>
</dbReference>
<evidence type="ECO:0000256" key="1">
    <source>
        <dbReference type="ARBA" id="ARBA00022737"/>
    </source>
</evidence>
<dbReference type="Gene3D" id="1.25.40.10">
    <property type="entry name" value="Tetratricopeptide repeat domain"/>
    <property type="match status" value="5"/>
</dbReference>
<feature type="repeat" description="PPR" evidence="3">
    <location>
        <begin position="206"/>
        <end position="240"/>
    </location>
</feature>
<feature type="repeat" description="PPR" evidence="3">
    <location>
        <begin position="309"/>
        <end position="343"/>
    </location>
</feature>
<dbReference type="OrthoDB" id="185373at2759"/>
<dbReference type="InterPro" id="IPR002885">
    <property type="entry name" value="PPR_rpt"/>
</dbReference>
<dbReference type="RefSeq" id="XP_020090864.1">
    <property type="nucleotide sequence ID" value="XM_020235275.1"/>
</dbReference>
<feature type="repeat" description="PPR" evidence="3">
    <location>
        <begin position="410"/>
        <end position="444"/>
    </location>
</feature>
<reference evidence="4" key="1">
    <citation type="journal article" date="2015" name="Nat. Genet.">
        <title>The pineapple genome and the evolution of CAM photosynthesis.</title>
        <authorList>
            <person name="Ming R."/>
            <person name="VanBuren R."/>
            <person name="Wai C.M."/>
            <person name="Tang H."/>
            <person name="Schatz M.C."/>
            <person name="Bowers J.E."/>
            <person name="Lyons E."/>
            <person name="Wang M.L."/>
            <person name="Chen J."/>
            <person name="Biggers E."/>
            <person name="Zhang J."/>
            <person name="Huang L."/>
            <person name="Zhang L."/>
            <person name="Miao W."/>
            <person name="Zhang J."/>
            <person name="Ye Z."/>
            <person name="Miao C."/>
            <person name="Lin Z."/>
            <person name="Wang H."/>
            <person name="Zhou H."/>
            <person name="Yim W.C."/>
            <person name="Priest H.D."/>
            <person name="Zheng C."/>
            <person name="Woodhouse M."/>
            <person name="Edger P.P."/>
            <person name="Guyot R."/>
            <person name="Guo H.B."/>
            <person name="Guo H."/>
            <person name="Zheng G."/>
            <person name="Singh R."/>
            <person name="Sharma A."/>
            <person name="Min X."/>
            <person name="Zheng Y."/>
            <person name="Lee H."/>
            <person name="Gurtowski J."/>
            <person name="Sedlazeck F.J."/>
            <person name="Harkess A."/>
            <person name="McKain M.R."/>
            <person name="Liao Z."/>
            <person name="Fang J."/>
            <person name="Liu J."/>
            <person name="Zhang X."/>
            <person name="Zhang Q."/>
            <person name="Hu W."/>
            <person name="Qin Y."/>
            <person name="Wang K."/>
            <person name="Chen L.Y."/>
            <person name="Shirley N."/>
            <person name="Lin Y.R."/>
            <person name="Liu L.Y."/>
            <person name="Hernandez A.G."/>
            <person name="Wright C.L."/>
            <person name="Bulone V."/>
            <person name="Tuskan G.A."/>
            <person name="Heath K."/>
            <person name="Zee F."/>
            <person name="Moore P.H."/>
            <person name="Sunkar R."/>
            <person name="Leebens-Mack J.H."/>
            <person name="Mockler T."/>
            <person name="Bennetzen J.L."/>
            <person name="Freeling M."/>
            <person name="Sankoff D."/>
            <person name="Paterson A.H."/>
            <person name="Zhu X."/>
            <person name="Yang X."/>
            <person name="Smith J.A."/>
            <person name="Cushman J.C."/>
            <person name="Paull R.E."/>
            <person name="Yu Q."/>
        </authorList>
    </citation>
    <scope>NUCLEOTIDE SEQUENCE [LARGE SCALE GENOMIC DNA]</scope>
    <source>
        <strain evidence="4">cv. F153</strain>
    </source>
</reference>
<dbReference type="RefSeq" id="XP_020090866.1">
    <property type="nucleotide sequence ID" value="XM_020235277.1"/>
</dbReference>
<gene>
    <name evidence="5 6 7" type="primary">LOC109711911</name>
</gene>
<protein>
    <submittedName>
        <fullName evidence="5 6">Pentatricopeptide repeat-containing protein At4g33170-like</fullName>
    </submittedName>
</protein>
<reference evidence="5 6" key="2">
    <citation type="submission" date="2025-04" db="UniProtKB">
        <authorList>
            <consortium name="RefSeq"/>
        </authorList>
    </citation>
    <scope>IDENTIFICATION</scope>
    <source>
        <tissue evidence="5 6">Leaf</tissue>
    </source>
</reference>
<organism evidence="6">
    <name type="scientific">Ananas comosus</name>
    <name type="common">Pineapple</name>
    <name type="synonym">Ananas ananas</name>
    <dbReference type="NCBI Taxonomy" id="4615"/>
    <lineage>
        <taxon>Eukaryota</taxon>
        <taxon>Viridiplantae</taxon>
        <taxon>Streptophyta</taxon>
        <taxon>Embryophyta</taxon>
        <taxon>Tracheophyta</taxon>
        <taxon>Spermatophyta</taxon>
        <taxon>Magnoliopsida</taxon>
        <taxon>Liliopsida</taxon>
        <taxon>Poales</taxon>
        <taxon>Bromeliaceae</taxon>
        <taxon>Bromelioideae</taxon>
        <taxon>Ananas</taxon>
    </lineage>
</organism>
<evidence type="ECO:0000313" key="5">
    <source>
        <dbReference type="RefSeq" id="XP_020090864.1"/>
    </source>
</evidence>
<proteinExistence type="predicted"/>
<evidence type="ECO:0000256" key="2">
    <source>
        <dbReference type="ARBA" id="ARBA00022946"/>
    </source>
</evidence>
<dbReference type="InterPro" id="IPR046960">
    <property type="entry name" value="PPR_At4g14850-like_plant"/>
</dbReference>
<dbReference type="PANTHER" id="PTHR47926:SF341">
    <property type="entry name" value="PENTATRICOPEPTIDE REPEAT-CONTAINING PROTEIN"/>
    <property type="match status" value="1"/>
</dbReference>
<feature type="repeat" description="PPR" evidence="3">
    <location>
        <begin position="103"/>
        <end position="138"/>
    </location>
</feature>
<dbReference type="Pfam" id="PF13041">
    <property type="entry name" value="PPR_2"/>
    <property type="match status" value="1"/>
</dbReference>
<evidence type="ECO:0000256" key="3">
    <source>
        <dbReference type="PROSITE-ProRule" id="PRU00708"/>
    </source>
</evidence>
<dbReference type="NCBIfam" id="TIGR00756">
    <property type="entry name" value="PPR"/>
    <property type="match status" value="4"/>
</dbReference>
<dbReference type="Gramene" id="Aco019088.1.mrna1">
    <property type="protein sequence ID" value="Aco019088.1.mrna1.cds1"/>
    <property type="gene ID" value="Aco019088.1.path1"/>
</dbReference>
<accession>A0A6P5FC38</accession>
<dbReference type="InterPro" id="IPR046848">
    <property type="entry name" value="E_motif"/>
</dbReference>
<dbReference type="GO" id="GO:0003723">
    <property type="term" value="F:RNA binding"/>
    <property type="evidence" value="ECO:0007669"/>
    <property type="project" value="InterPro"/>
</dbReference>
<dbReference type="GO" id="GO:0009451">
    <property type="term" value="P:RNA modification"/>
    <property type="evidence" value="ECO:0007669"/>
    <property type="project" value="InterPro"/>
</dbReference>
<name>A0A6P5FC38_ANACO</name>
<keyword evidence="1" id="KW-0677">Repeat</keyword>
<dbReference type="Proteomes" id="UP000515123">
    <property type="component" value="Linkage group 6"/>
</dbReference>
<sequence>MRGGALLRDSLRHHCSNAHLLKSLSTQTAAFDLDRVAAASAASPGAAADAAHARLVKLLCPGAASSSSSSSSSSLWNKLLALYSRSGRPLVALKVFDKMPVRDSVSYNTMISSQPRTSRGALDAARLYARMLGEGLGPDFITFSALLAVASDAVGCARFVEQSHAHSIKFGSSSNGFVGSALVNAYDRCGGMDEAIRAFDEIAECDAVCWNVMIDVCARRGSKSRVVEVFSRMRKEGGAIFDCFTLTSVLKTCVEAEDLGLGMQLHGCAWKALLVSEAPLGNALITMYLKCGGGMNSAVEVFKLISKPNIISWTAMISGLVQNGLAEEAAKFYKQMARVGETENEFCFASLLPAFSILASLEHGRMVHCRIIKSVFSSDTMVGNALIDMYFKCGSSEDAELVFETMVMRDLVSWTIMIRGFGQHGEAKKALEIFGSMRTSGFKPDSVAFLAILSACSYGGLVNEGLRVFGSMVDDYNVKPEREHFACVVDLLGRSGRLKEAELLIGKMEKGMDPLAWETLLGACRIHGEVGLGQKSAEKVMELEPHKDGPYVLLSNMYAERRRWVEKEKLRERLDTSGLRKEAALSWFPALEG</sequence>
<dbReference type="PANTHER" id="PTHR47926">
    <property type="entry name" value="PENTATRICOPEPTIDE REPEAT-CONTAINING PROTEIN"/>
    <property type="match status" value="1"/>
</dbReference>
<dbReference type="InterPro" id="IPR011990">
    <property type="entry name" value="TPR-like_helical_dom_sf"/>
</dbReference>
<dbReference type="FunFam" id="1.25.40.10:FF:000090">
    <property type="entry name" value="Pentatricopeptide repeat-containing protein, chloroplastic"/>
    <property type="match status" value="1"/>
</dbReference>
<dbReference type="GeneID" id="109711911"/>
<dbReference type="Pfam" id="PF01535">
    <property type="entry name" value="PPR"/>
    <property type="match status" value="5"/>
</dbReference>
<dbReference type="FunFam" id="1.25.40.10:FF:000351">
    <property type="entry name" value="Pentatricopeptide repeat-containing protein"/>
    <property type="match status" value="1"/>
</dbReference>